<keyword evidence="5" id="KW-1185">Reference proteome</keyword>
<comment type="similarity">
    <text evidence="2">Belongs to the AB hydrolase superfamily. Epoxide hydrolase family.</text>
</comment>
<dbReference type="Gene3D" id="3.40.50.1820">
    <property type="entry name" value="alpha/beta hydrolase"/>
    <property type="match status" value="1"/>
</dbReference>
<sequence length="428" mass="49261">MMMGQLEQLIHDYQVRYINSLQIAHPRVHSVMANLVVGCLLRAATVCGQFLQCLIKWLQVSYWISTPRAHPPDTLNSPKWGRHRQIHVHNLKLHYVENGSSNNPLMLFLHGVPDFWYTWRYQLKEFAKDYWTVALDLPGFGLSEEPRDAITYRMSNLARAVCELVETLGKTDCILVGNGCGALLGWHIVNQYPERVAKYIMMGLPSVGILQQLQEQNVIPLNVLLKLAFLSISQSLPIKLAQAGDYAMFTKLLGAFSKPQDLEAYKYTFSQPNALARVLAAFRENWNDFFVEEFEFGVRKTATIPGLYLVGENDHWIRLDEYSPLMVDKYQALETRFVPRTGRYLHQEDPKTVHRIMKEFLGKTDTHLPVERAQANNVETKVVVKEVCEKCYATEHKTIDKQHDECAKNCDGQEHRHIFTKQKLPICS</sequence>
<evidence type="ECO:0000313" key="4">
    <source>
        <dbReference type="EnsemblMetazoa" id="ENSAATROPP012654"/>
    </source>
</evidence>
<dbReference type="PRINTS" id="PR00111">
    <property type="entry name" value="ABHYDROLASE"/>
</dbReference>
<dbReference type="InterPro" id="IPR029058">
    <property type="entry name" value="AB_hydrolase_fold"/>
</dbReference>
<keyword evidence="1" id="KW-0378">Hydrolase</keyword>
<proteinExistence type="inferred from homology"/>
<organism evidence="4 5">
    <name type="scientific">Anopheles atroparvus</name>
    <name type="common">European mosquito</name>
    <dbReference type="NCBI Taxonomy" id="41427"/>
    <lineage>
        <taxon>Eukaryota</taxon>
        <taxon>Metazoa</taxon>
        <taxon>Ecdysozoa</taxon>
        <taxon>Arthropoda</taxon>
        <taxon>Hexapoda</taxon>
        <taxon>Insecta</taxon>
        <taxon>Pterygota</taxon>
        <taxon>Neoptera</taxon>
        <taxon>Endopterygota</taxon>
        <taxon>Diptera</taxon>
        <taxon>Nematocera</taxon>
        <taxon>Culicoidea</taxon>
        <taxon>Culicidae</taxon>
        <taxon>Anophelinae</taxon>
        <taxon>Anopheles</taxon>
    </lineage>
</organism>
<dbReference type="EnsemblMetazoa" id="ENSAATROPT013893">
    <property type="protein sequence ID" value="ENSAATROPP012654"/>
    <property type="gene ID" value="ENSAATROPG011276"/>
</dbReference>
<dbReference type="GO" id="GO:0004301">
    <property type="term" value="F:epoxide hydrolase activity"/>
    <property type="evidence" value="ECO:0007669"/>
    <property type="project" value="UniProtKB-ARBA"/>
</dbReference>
<protein>
    <recommendedName>
        <fullName evidence="3">AB hydrolase-1 domain-containing protein</fullName>
    </recommendedName>
</protein>
<evidence type="ECO:0000259" key="3">
    <source>
        <dbReference type="Pfam" id="PF00561"/>
    </source>
</evidence>
<dbReference type="Proteomes" id="UP000075880">
    <property type="component" value="Unassembled WGS sequence"/>
</dbReference>
<evidence type="ECO:0000313" key="5">
    <source>
        <dbReference type="Proteomes" id="UP000075880"/>
    </source>
</evidence>
<dbReference type="PANTHER" id="PTHR43329">
    <property type="entry name" value="EPOXIDE HYDROLASE"/>
    <property type="match status" value="1"/>
</dbReference>
<evidence type="ECO:0000256" key="1">
    <source>
        <dbReference type="ARBA" id="ARBA00022801"/>
    </source>
</evidence>
<dbReference type="InterPro" id="IPR000073">
    <property type="entry name" value="AB_hydrolase_1"/>
</dbReference>
<dbReference type="PRINTS" id="PR00412">
    <property type="entry name" value="EPOXHYDRLASE"/>
</dbReference>
<dbReference type="SUPFAM" id="SSF53474">
    <property type="entry name" value="alpha/beta-Hydrolases"/>
    <property type="match status" value="1"/>
</dbReference>
<dbReference type="AlphaFoldDB" id="A0AAG5DPK0"/>
<accession>A0AAG5DPK0</accession>
<evidence type="ECO:0000256" key="2">
    <source>
        <dbReference type="ARBA" id="ARBA00038334"/>
    </source>
</evidence>
<reference evidence="4" key="1">
    <citation type="submission" date="2024-04" db="UniProtKB">
        <authorList>
            <consortium name="EnsemblMetazoa"/>
        </authorList>
    </citation>
    <scope>IDENTIFICATION</scope>
    <source>
        <strain evidence="4">EBRO</strain>
    </source>
</reference>
<dbReference type="InterPro" id="IPR000639">
    <property type="entry name" value="Epox_hydrolase-like"/>
</dbReference>
<feature type="domain" description="AB hydrolase-1" evidence="3">
    <location>
        <begin position="104"/>
        <end position="316"/>
    </location>
</feature>
<name>A0AAG5DPK0_ANOAO</name>
<dbReference type="Pfam" id="PF00561">
    <property type="entry name" value="Abhydrolase_1"/>
    <property type="match status" value="1"/>
</dbReference>